<protein>
    <submittedName>
        <fullName evidence="2">DUF6491 family protein</fullName>
    </submittedName>
</protein>
<feature type="signal peptide" evidence="1">
    <location>
        <begin position="1"/>
        <end position="17"/>
    </location>
</feature>
<organism evidence="2 3">
    <name type="scientific">Sphingomonas telluris</name>
    <dbReference type="NCBI Taxonomy" id="2907998"/>
    <lineage>
        <taxon>Bacteria</taxon>
        <taxon>Pseudomonadati</taxon>
        <taxon>Pseudomonadota</taxon>
        <taxon>Alphaproteobacteria</taxon>
        <taxon>Sphingomonadales</taxon>
        <taxon>Sphingomonadaceae</taxon>
        <taxon>Sphingomonas</taxon>
    </lineage>
</organism>
<evidence type="ECO:0000256" key="1">
    <source>
        <dbReference type="SAM" id="SignalP"/>
    </source>
</evidence>
<keyword evidence="1" id="KW-0732">Signal</keyword>
<proteinExistence type="predicted"/>
<gene>
    <name evidence="2" type="ORF">LZ016_12965</name>
</gene>
<dbReference type="Proteomes" id="UP001203058">
    <property type="component" value="Unassembled WGS sequence"/>
</dbReference>
<comment type="caution">
    <text evidence="2">The sequence shown here is derived from an EMBL/GenBank/DDBJ whole genome shotgun (WGS) entry which is preliminary data.</text>
</comment>
<name>A0ABS9VPV9_9SPHN</name>
<dbReference type="InterPro" id="IPR045500">
    <property type="entry name" value="DUF6491"/>
</dbReference>
<keyword evidence="3" id="KW-1185">Reference proteome</keyword>
<dbReference type="RefSeq" id="WP_241447882.1">
    <property type="nucleotide sequence ID" value="NZ_JAKZHW010000002.1"/>
</dbReference>
<feature type="chain" id="PRO_5045445578" evidence="1">
    <location>
        <begin position="18"/>
        <end position="132"/>
    </location>
</feature>
<accession>A0ABS9VPV9</accession>
<dbReference type="Pfam" id="PF20101">
    <property type="entry name" value="DUF6491"/>
    <property type="match status" value="1"/>
</dbReference>
<dbReference type="EMBL" id="JAKZHW010000002">
    <property type="protein sequence ID" value="MCH8617005.1"/>
    <property type="molecule type" value="Genomic_DNA"/>
</dbReference>
<reference evidence="2 3" key="1">
    <citation type="submission" date="2022-03" db="EMBL/GenBank/DDBJ databases">
        <authorList>
            <person name="Jo J.-H."/>
            <person name="Im W.-T."/>
        </authorList>
    </citation>
    <scope>NUCLEOTIDE SEQUENCE [LARGE SCALE GENOMIC DNA]</scope>
    <source>
        <strain evidence="2 3">SM33</strain>
    </source>
</reference>
<sequence>MRAAPILLIAATMLAGCAEQPPATRSAQAEAKYQQLLAGRAAGSPVSCLPHYQSDDMVTIDNSTVAFKSGATVYVNHLIGECQGLTSGFYTLVTRSTGSGLCHGDIADVRDVRTGMIIGACAMGDFVPYKRS</sequence>
<evidence type="ECO:0000313" key="3">
    <source>
        <dbReference type="Proteomes" id="UP001203058"/>
    </source>
</evidence>
<evidence type="ECO:0000313" key="2">
    <source>
        <dbReference type="EMBL" id="MCH8617005.1"/>
    </source>
</evidence>
<dbReference type="PROSITE" id="PS51257">
    <property type="entry name" value="PROKAR_LIPOPROTEIN"/>
    <property type="match status" value="1"/>
</dbReference>